<feature type="compositionally biased region" description="Low complexity" evidence="10">
    <location>
        <begin position="797"/>
        <end position="815"/>
    </location>
</feature>
<dbReference type="Pfam" id="PF00320">
    <property type="entry name" value="GATA"/>
    <property type="match status" value="1"/>
</dbReference>
<feature type="compositionally biased region" description="Low complexity" evidence="10">
    <location>
        <begin position="239"/>
        <end position="251"/>
    </location>
</feature>
<dbReference type="GO" id="GO:0008270">
    <property type="term" value="F:zinc ion binding"/>
    <property type="evidence" value="ECO:0007669"/>
    <property type="project" value="UniProtKB-KW"/>
</dbReference>
<feature type="compositionally biased region" description="Low complexity" evidence="10">
    <location>
        <begin position="916"/>
        <end position="930"/>
    </location>
</feature>
<feature type="compositionally biased region" description="Polar residues" evidence="10">
    <location>
        <begin position="45"/>
        <end position="57"/>
    </location>
</feature>
<feature type="region of interest" description="Disordered" evidence="10">
    <location>
        <begin position="182"/>
        <end position="208"/>
    </location>
</feature>
<evidence type="ECO:0000256" key="4">
    <source>
        <dbReference type="ARBA" id="ARBA00022833"/>
    </source>
</evidence>
<comment type="subcellular location">
    <subcellularLocation>
        <location evidence="1">Nucleus</location>
    </subcellularLocation>
</comment>
<evidence type="ECO:0000256" key="8">
    <source>
        <dbReference type="ARBA" id="ARBA00023242"/>
    </source>
</evidence>
<dbReference type="GO" id="GO:0045944">
    <property type="term" value="P:positive regulation of transcription by RNA polymerase II"/>
    <property type="evidence" value="ECO:0007669"/>
    <property type="project" value="TreeGrafter"/>
</dbReference>
<dbReference type="InterPro" id="IPR013860">
    <property type="entry name" value="AreA_GATA"/>
</dbReference>
<dbReference type="AlphaFoldDB" id="A0A1V8STA2"/>
<dbReference type="OrthoDB" id="515401at2759"/>
<keyword evidence="13" id="KW-1185">Reference proteome</keyword>
<dbReference type="FunFam" id="3.30.50.10:FF:000007">
    <property type="entry name" value="Nitrogen regulatory AreA, N-terminal"/>
    <property type="match status" value="1"/>
</dbReference>
<feature type="compositionally biased region" description="Polar residues" evidence="10">
    <location>
        <begin position="649"/>
        <end position="658"/>
    </location>
</feature>
<feature type="compositionally biased region" description="Polar residues" evidence="10">
    <location>
        <begin position="1"/>
        <end position="10"/>
    </location>
</feature>
<dbReference type="STRING" id="1507870.A0A1V8STA2"/>
<feature type="compositionally biased region" description="Pro residues" evidence="10">
    <location>
        <begin position="828"/>
        <end position="840"/>
    </location>
</feature>
<dbReference type="GO" id="GO:0000122">
    <property type="term" value="P:negative regulation of transcription by RNA polymerase II"/>
    <property type="evidence" value="ECO:0007669"/>
    <property type="project" value="TreeGrafter"/>
</dbReference>
<evidence type="ECO:0000256" key="9">
    <source>
        <dbReference type="PROSITE-ProRule" id="PRU00094"/>
    </source>
</evidence>
<dbReference type="PANTHER" id="PTHR10071">
    <property type="entry name" value="TRANSCRIPTION FACTOR GATA FAMILY MEMBER"/>
    <property type="match status" value="1"/>
</dbReference>
<keyword evidence="6" id="KW-0534">Nitrate assimilation</keyword>
<dbReference type="GO" id="GO:0000978">
    <property type="term" value="F:RNA polymerase II cis-regulatory region sequence-specific DNA binding"/>
    <property type="evidence" value="ECO:0007669"/>
    <property type="project" value="TreeGrafter"/>
</dbReference>
<feature type="compositionally biased region" description="Basic and acidic residues" evidence="10">
    <location>
        <begin position="12"/>
        <end position="22"/>
    </location>
</feature>
<keyword evidence="3 9" id="KW-0863">Zinc-finger</keyword>
<dbReference type="InterPro" id="IPR039355">
    <property type="entry name" value="Transcription_factor_GATA"/>
</dbReference>
<feature type="compositionally biased region" description="Polar residues" evidence="10">
    <location>
        <begin position="777"/>
        <end position="796"/>
    </location>
</feature>
<feature type="region of interest" description="Disordered" evidence="10">
    <location>
        <begin position="909"/>
        <end position="937"/>
    </location>
</feature>
<keyword evidence="8" id="KW-0539">Nucleus</keyword>
<dbReference type="PROSITE" id="PS00344">
    <property type="entry name" value="GATA_ZN_FINGER_1"/>
    <property type="match status" value="1"/>
</dbReference>
<keyword evidence="5" id="KW-0805">Transcription regulation</keyword>
<name>A0A1V8STA2_9PEZI</name>
<evidence type="ECO:0000313" key="12">
    <source>
        <dbReference type="EMBL" id="OQO02254.1"/>
    </source>
</evidence>
<dbReference type="InParanoid" id="A0A1V8STA2"/>
<dbReference type="Proteomes" id="UP000192596">
    <property type="component" value="Unassembled WGS sequence"/>
</dbReference>
<dbReference type="SMART" id="SM00401">
    <property type="entry name" value="ZnF_GATA"/>
    <property type="match status" value="1"/>
</dbReference>
<evidence type="ECO:0000256" key="6">
    <source>
        <dbReference type="ARBA" id="ARBA00023063"/>
    </source>
</evidence>
<dbReference type="InterPro" id="IPR013088">
    <property type="entry name" value="Znf_NHR/GATA"/>
</dbReference>
<feature type="compositionally biased region" description="Basic and acidic residues" evidence="10">
    <location>
        <begin position="871"/>
        <end position="881"/>
    </location>
</feature>
<evidence type="ECO:0000256" key="5">
    <source>
        <dbReference type="ARBA" id="ARBA00023015"/>
    </source>
</evidence>
<evidence type="ECO:0000256" key="2">
    <source>
        <dbReference type="ARBA" id="ARBA00022723"/>
    </source>
</evidence>
<dbReference type="CDD" id="cd00202">
    <property type="entry name" value="ZnF_GATA"/>
    <property type="match status" value="1"/>
</dbReference>
<evidence type="ECO:0000256" key="1">
    <source>
        <dbReference type="ARBA" id="ARBA00004123"/>
    </source>
</evidence>
<dbReference type="InterPro" id="IPR000679">
    <property type="entry name" value="Znf_GATA"/>
</dbReference>
<evidence type="ECO:0000256" key="10">
    <source>
        <dbReference type="SAM" id="MobiDB-lite"/>
    </source>
</evidence>
<evidence type="ECO:0000256" key="3">
    <source>
        <dbReference type="ARBA" id="ARBA00022771"/>
    </source>
</evidence>
<dbReference type="GO" id="GO:0005634">
    <property type="term" value="C:nucleus"/>
    <property type="evidence" value="ECO:0007669"/>
    <property type="project" value="UniProtKB-SubCell"/>
</dbReference>
<feature type="compositionally biased region" description="Low complexity" evidence="10">
    <location>
        <begin position="72"/>
        <end position="81"/>
    </location>
</feature>
<organism evidence="12 13">
    <name type="scientific">Cryoendolithus antarcticus</name>
    <dbReference type="NCBI Taxonomy" id="1507870"/>
    <lineage>
        <taxon>Eukaryota</taxon>
        <taxon>Fungi</taxon>
        <taxon>Dikarya</taxon>
        <taxon>Ascomycota</taxon>
        <taxon>Pezizomycotina</taxon>
        <taxon>Dothideomycetes</taxon>
        <taxon>Dothideomycetidae</taxon>
        <taxon>Cladosporiales</taxon>
        <taxon>Cladosporiaceae</taxon>
        <taxon>Cryoendolithus</taxon>
    </lineage>
</organism>
<evidence type="ECO:0000259" key="11">
    <source>
        <dbReference type="PROSITE" id="PS50114"/>
    </source>
</evidence>
<feature type="region of interest" description="Disordered" evidence="10">
    <location>
        <begin position="224"/>
        <end position="329"/>
    </location>
</feature>
<feature type="region of interest" description="Disordered" evidence="10">
    <location>
        <begin position="671"/>
        <end position="699"/>
    </location>
</feature>
<reference evidence="13" key="1">
    <citation type="submission" date="2017-03" db="EMBL/GenBank/DDBJ databases">
        <title>Genomes of endolithic fungi from Antarctica.</title>
        <authorList>
            <person name="Coleine C."/>
            <person name="Masonjones S."/>
            <person name="Stajich J.E."/>
        </authorList>
    </citation>
    <scope>NUCLEOTIDE SEQUENCE [LARGE SCALE GENOMIC DNA]</scope>
    <source>
        <strain evidence="13">CCFEE 5527</strain>
    </source>
</reference>
<dbReference type="Gene3D" id="3.30.50.10">
    <property type="entry name" value="Erythroid Transcription Factor GATA-1, subunit A"/>
    <property type="match status" value="1"/>
</dbReference>
<dbReference type="PRINTS" id="PR00619">
    <property type="entry name" value="GATAZNFINGER"/>
</dbReference>
<dbReference type="Pfam" id="PF08550">
    <property type="entry name" value="GATA_AreA"/>
    <property type="match status" value="1"/>
</dbReference>
<dbReference type="GO" id="GO:0042128">
    <property type="term" value="P:nitrate assimilation"/>
    <property type="evidence" value="ECO:0007669"/>
    <property type="project" value="UniProtKB-KW"/>
</dbReference>
<evidence type="ECO:0000313" key="13">
    <source>
        <dbReference type="Proteomes" id="UP000192596"/>
    </source>
</evidence>
<feature type="compositionally biased region" description="Polar residues" evidence="10">
    <location>
        <begin position="671"/>
        <end position="684"/>
    </location>
</feature>
<feature type="compositionally biased region" description="Basic and acidic residues" evidence="10">
    <location>
        <begin position="284"/>
        <end position="314"/>
    </location>
</feature>
<sequence length="947" mass="101914">MSQTAAQSLAQEAKRRYGERRGGTLRTPDAQTDDFMDAVVENAHDSTGPSGTLTCPSSPRHVRIPPGRQRDTTSGSSSAIQSLTSASTLSTLESKLDLSPADSTLPQVMLRDSFFDQWKDDTVGVEIETPEEMQKNDPLGTQIWKLYHKTKGQLPNGERLENLTWRMMSMNLRRKELERQQGFASQPLPPQQNAPSGIAQLRQSSDHTLRSATDEHMNIDDFIVPTSIGTPAGVSPGPTSTAEAERSTSTAPGSIPINKRQQQIQADELHLSRASAPSGGPFEQTRHSAEFDYVPRHVRKTSIDERRPPKRRADASPQVPPVSNSTMASHDAAGDAALHDYTLESSSSAHTLQPYMPHPQIPFNIDTFNLDNDPIINSAGPMQNHFTFSPVGSPMMNTGAYGNMYGMPPPLGMQGSSTFHSPAGSQFPSTVSTPQPMPDNEQVFFAPHHAMHHGSMPNFPQHHQQQQATLASSLPPHQQQFIFNPNGESMFSAVPSASQSSSYTQPAFQMPGPLDHSQFLNPDFNQHGMPTHRNMFTFGGDSDGEDEDMMAIGENGIMSNGNGYMDDGMADMANGYQWEQSLPNHYNPAHARYPGGPPPRKGVTIGPTEMIPSPQGWDPAMLARGHGSAVSVSDMRNRGGDPRTRKIPRTTSTPNTAGMATGMFSIMNTSSPASPNESGFNSCVPSRPGSPPPGTDANGVPTTCTNCFTQTTPLWRRNPEGHPLCNACGLFLKLHGVVRPLSLKTDVIKKRNRGSGNTMPGNSTRSAKKSASRKNSVVQIASTPSKTLANESESPRSTAGSTGTGTAATTPTSATNEKPALKPVAIAPGPPKPTTVPTPSAPTRIMAPKRTRRQSRAANAPAQDAEITDQNDAKSMDKGKKDAMRGLQPMQSTFLAQPNTMPMQAPMGPQGGTAMQGGPPMQMMVPGQRPDGSVPGPAEWEWLTMSL</sequence>
<keyword evidence="4" id="KW-0862">Zinc</keyword>
<feature type="region of interest" description="Disordered" evidence="10">
    <location>
        <begin position="1"/>
        <end position="81"/>
    </location>
</feature>
<keyword evidence="7" id="KW-0804">Transcription</keyword>
<gene>
    <name evidence="12" type="ORF">B0A48_11808</name>
</gene>
<proteinExistence type="predicted"/>
<comment type="caution">
    <text evidence="12">The sequence shown here is derived from an EMBL/GenBank/DDBJ whole genome shotgun (WGS) entry which is preliminary data.</text>
</comment>
<feature type="region of interest" description="Disordered" evidence="10">
    <location>
        <begin position="629"/>
        <end position="658"/>
    </location>
</feature>
<keyword evidence="2" id="KW-0479">Metal-binding</keyword>
<dbReference type="GO" id="GO:0000981">
    <property type="term" value="F:DNA-binding transcription factor activity, RNA polymerase II-specific"/>
    <property type="evidence" value="ECO:0007669"/>
    <property type="project" value="TreeGrafter"/>
</dbReference>
<feature type="compositionally biased region" description="Basic and acidic residues" evidence="10">
    <location>
        <begin position="635"/>
        <end position="644"/>
    </location>
</feature>
<dbReference type="EMBL" id="NAJO01000028">
    <property type="protein sequence ID" value="OQO02254.1"/>
    <property type="molecule type" value="Genomic_DNA"/>
</dbReference>
<dbReference type="PROSITE" id="PS50114">
    <property type="entry name" value="GATA_ZN_FINGER_2"/>
    <property type="match status" value="1"/>
</dbReference>
<feature type="region of interest" description="Disordered" evidence="10">
    <location>
        <begin position="748"/>
        <end position="881"/>
    </location>
</feature>
<accession>A0A1V8STA2</accession>
<protein>
    <recommendedName>
        <fullName evidence="11">GATA-type domain-containing protein</fullName>
    </recommendedName>
</protein>
<dbReference type="PANTHER" id="PTHR10071:SF281">
    <property type="entry name" value="BOX A-BINDING FACTOR-RELATED"/>
    <property type="match status" value="1"/>
</dbReference>
<dbReference type="SUPFAM" id="SSF57716">
    <property type="entry name" value="Glucocorticoid receptor-like (DNA-binding domain)"/>
    <property type="match status" value="1"/>
</dbReference>
<evidence type="ECO:0000256" key="7">
    <source>
        <dbReference type="ARBA" id="ARBA00023163"/>
    </source>
</evidence>
<feature type="domain" description="GATA-type" evidence="11">
    <location>
        <begin position="698"/>
        <end position="751"/>
    </location>
</feature>